<sequence>MSKPDTRPASRSRPSGWSRTVRLVRLRLIRAARGKWAVPALFVGSFIDSTIFPWPVALPLAAQMLRGRRFVFPAAAAAALGSILGGLLVYTLARLAFDAIAPMIVDDSGAAATLSDARARIETGGALAVFAAMLTPVPVQLTSLAAGLAGVGGVWFALAITLGRGLRYFAMGLVLYAVGDRIVAGWLWLPRWGRWLLIAFFAALFVWLIALSF</sequence>
<keyword evidence="1" id="KW-0812">Transmembrane</keyword>
<feature type="transmembrane region" description="Helical" evidence="1">
    <location>
        <begin position="195"/>
        <end position="212"/>
    </location>
</feature>
<feature type="transmembrane region" description="Helical" evidence="1">
    <location>
        <begin position="168"/>
        <end position="189"/>
    </location>
</feature>
<evidence type="ECO:0000256" key="1">
    <source>
        <dbReference type="SAM" id="Phobius"/>
    </source>
</evidence>
<name>A0ABV9N9X8_9PROT</name>
<keyword evidence="1" id="KW-1133">Transmembrane helix</keyword>
<comment type="caution">
    <text evidence="2">The sequence shown here is derived from an EMBL/GenBank/DDBJ whole genome shotgun (WGS) entry which is preliminary data.</text>
</comment>
<protein>
    <submittedName>
        <fullName evidence="2">YqaA family protein</fullName>
    </submittedName>
</protein>
<keyword evidence="3" id="KW-1185">Reference proteome</keyword>
<dbReference type="EMBL" id="JBHSGQ010000003">
    <property type="protein sequence ID" value="MFC4725097.1"/>
    <property type="molecule type" value="Genomic_DNA"/>
</dbReference>
<keyword evidence="1" id="KW-0472">Membrane</keyword>
<dbReference type="Proteomes" id="UP001596024">
    <property type="component" value="Unassembled WGS sequence"/>
</dbReference>
<dbReference type="InterPro" id="IPR051311">
    <property type="entry name" value="DedA_domain"/>
</dbReference>
<feature type="transmembrane region" description="Helical" evidence="1">
    <location>
        <begin position="70"/>
        <end position="93"/>
    </location>
</feature>
<proteinExistence type="predicted"/>
<organism evidence="2 3">
    <name type="scientific">Glycocaulis abyssi</name>
    <dbReference type="NCBI Taxonomy" id="1433403"/>
    <lineage>
        <taxon>Bacteria</taxon>
        <taxon>Pseudomonadati</taxon>
        <taxon>Pseudomonadota</taxon>
        <taxon>Alphaproteobacteria</taxon>
        <taxon>Maricaulales</taxon>
        <taxon>Maricaulaceae</taxon>
        <taxon>Glycocaulis</taxon>
    </lineage>
</organism>
<evidence type="ECO:0000313" key="3">
    <source>
        <dbReference type="Proteomes" id="UP001596024"/>
    </source>
</evidence>
<reference evidence="3" key="1">
    <citation type="journal article" date="2019" name="Int. J. Syst. Evol. Microbiol.">
        <title>The Global Catalogue of Microorganisms (GCM) 10K type strain sequencing project: providing services to taxonomists for standard genome sequencing and annotation.</title>
        <authorList>
            <consortium name="The Broad Institute Genomics Platform"/>
            <consortium name="The Broad Institute Genome Sequencing Center for Infectious Disease"/>
            <person name="Wu L."/>
            <person name="Ma J."/>
        </authorList>
    </citation>
    <scope>NUCLEOTIDE SEQUENCE [LARGE SCALE GENOMIC DNA]</scope>
    <source>
        <strain evidence="3">CCUG 62981</strain>
    </source>
</reference>
<feature type="transmembrane region" description="Helical" evidence="1">
    <location>
        <begin position="141"/>
        <end position="161"/>
    </location>
</feature>
<evidence type="ECO:0000313" key="2">
    <source>
        <dbReference type="EMBL" id="MFC4725097.1"/>
    </source>
</evidence>
<dbReference type="PANTHER" id="PTHR42709:SF11">
    <property type="entry name" value="DEDA FAMILY PROTEIN"/>
    <property type="match status" value="1"/>
</dbReference>
<gene>
    <name evidence="2" type="ORF">ACFPB0_07330</name>
</gene>
<feature type="transmembrane region" description="Helical" evidence="1">
    <location>
        <begin position="36"/>
        <end position="58"/>
    </location>
</feature>
<dbReference type="RefSeq" id="WP_371392351.1">
    <property type="nucleotide sequence ID" value="NZ_CP163421.1"/>
</dbReference>
<accession>A0ABV9N9X8</accession>
<dbReference type="PANTHER" id="PTHR42709">
    <property type="entry name" value="ALKALINE PHOSPHATASE LIKE PROTEIN"/>
    <property type="match status" value="1"/>
</dbReference>